<organism evidence="1 2">
    <name type="scientific">Vibrio cholerae</name>
    <dbReference type="NCBI Taxonomy" id="666"/>
    <lineage>
        <taxon>Bacteria</taxon>
        <taxon>Pseudomonadati</taxon>
        <taxon>Pseudomonadota</taxon>
        <taxon>Gammaproteobacteria</taxon>
        <taxon>Vibrionales</taxon>
        <taxon>Vibrionaceae</taxon>
        <taxon>Vibrio</taxon>
    </lineage>
</organism>
<sequence length="58" mass="6744">MIVTRDHDRPPVIPDLFLRFNQLVSIQRPFDASVQPHHSKIAFTQRTEQSAATERIKC</sequence>
<gene>
    <name evidence="1" type="ORF">ERS013200_03443</name>
</gene>
<evidence type="ECO:0000313" key="2">
    <source>
        <dbReference type="Proteomes" id="UP000041770"/>
    </source>
</evidence>
<evidence type="ECO:0000313" key="1">
    <source>
        <dbReference type="EMBL" id="CSD18081.1"/>
    </source>
</evidence>
<accession>A0A655XTP2</accession>
<protein>
    <submittedName>
        <fullName evidence="1">Uncharacterized protein</fullName>
    </submittedName>
</protein>
<dbReference type="Proteomes" id="UP000041770">
    <property type="component" value="Unassembled WGS sequence"/>
</dbReference>
<dbReference type="EMBL" id="CWQY01000034">
    <property type="protein sequence ID" value="CSD18081.1"/>
    <property type="molecule type" value="Genomic_DNA"/>
</dbReference>
<proteinExistence type="predicted"/>
<name>A0A655XTP2_VIBCL</name>
<reference evidence="1 2" key="1">
    <citation type="submission" date="2015-07" db="EMBL/GenBank/DDBJ databases">
        <authorList>
            <consortium name="Pathogen Informatics"/>
        </authorList>
    </citation>
    <scope>NUCLEOTIDE SEQUENCE [LARGE SCALE GENOMIC DNA]</scope>
    <source>
        <strain evidence="1 2">A316</strain>
    </source>
</reference>
<dbReference type="AlphaFoldDB" id="A0A655XTP2"/>